<sequence length="74" mass="8677">MELDLILKDMVRKYNRIAEKWAKEDLYQNYRIARIFNDVSAACELRMVVPANGQINALRSNYSYAMISGKPRCF</sequence>
<evidence type="ECO:0000313" key="2">
    <source>
        <dbReference type="Proteomes" id="UP000000442"/>
    </source>
</evidence>
<dbReference type="KEGG" id="dat:HRM2_39460"/>
<organism evidence="1 2">
    <name type="scientific">Desulforapulum autotrophicum (strain ATCC 43914 / DSM 3382 / VKM B-1955 / HRM2)</name>
    <name type="common">Desulfobacterium autotrophicum</name>
    <dbReference type="NCBI Taxonomy" id="177437"/>
    <lineage>
        <taxon>Bacteria</taxon>
        <taxon>Pseudomonadati</taxon>
        <taxon>Thermodesulfobacteriota</taxon>
        <taxon>Desulfobacteria</taxon>
        <taxon>Desulfobacterales</taxon>
        <taxon>Desulfobacteraceae</taxon>
        <taxon>Desulforapulum</taxon>
    </lineage>
</organism>
<accession>C0QBK2</accession>
<reference evidence="1 2" key="1">
    <citation type="journal article" date="2009" name="Environ. Microbiol.">
        <title>Genome sequence of Desulfobacterium autotrophicum HRM2, a marine sulfate reducer oxidizing organic carbon completely to carbon dioxide.</title>
        <authorList>
            <person name="Strittmatter A.W."/>
            <person name="Liesegang H."/>
            <person name="Rabus R."/>
            <person name="Decker I."/>
            <person name="Amann J."/>
            <person name="Andres S."/>
            <person name="Henne A."/>
            <person name="Fricke W.F."/>
            <person name="Martinez-Arias R."/>
            <person name="Bartels D."/>
            <person name="Goesmann A."/>
            <person name="Krause L."/>
            <person name="Puehler A."/>
            <person name="Klenk H.P."/>
            <person name="Richter M."/>
            <person name="Schuler M."/>
            <person name="Gloeckner F.O."/>
            <person name="Meyerdierks A."/>
            <person name="Gottschalk G."/>
            <person name="Amann R."/>
        </authorList>
    </citation>
    <scope>NUCLEOTIDE SEQUENCE [LARGE SCALE GENOMIC DNA]</scope>
    <source>
        <strain evidence="2">ATCC 43914 / DSM 3382 / HRM2</strain>
    </source>
</reference>
<proteinExistence type="predicted"/>
<name>C0QBK2_DESAH</name>
<protein>
    <submittedName>
        <fullName evidence="1">Uncharacterized protein</fullName>
    </submittedName>
</protein>
<evidence type="ECO:0000313" key="1">
    <source>
        <dbReference type="EMBL" id="ACN17004.1"/>
    </source>
</evidence>
<dbReference type="AlphaFoldDB" id="C0QBK2"/>
<keyword evidence="2" id="KW-1185">Reference proteome</keyword>
<gene>
    <name evidence="1" type="ordered locus">HRM2_39460</name>
</gene>
<dbReference type="Proteomes" id="UP000000442">
    <property type="component" value="Chromosome"/>
</dbReference>
<dbReference type="EMBL" id="CP001087">
    <property type="protein sequence ID" value="ACN17004.1"/>
    <property type="molecule type" value="Genomic_DNA"/>
</dbReference>
<dbReference type="HOGENOM" id="CLU_2681659_0_0_7"/>